<evidence type="ECO:0000256" key="4">
    <source>
        <dbReference type="RuleBase" id="RU365026"/>
    </source>
</evidence>
<dbReference type="PANTHER" id="PTHR12542:SF41">
    <property type="entry name" value="EXOCYST COMPLEX COMPONENT 7"/>
    <property type="match status" value="1"/>
</dbReference>
<feature type="domain" description="Exocyst complex subunit Exo70 C-terminal" evidence="6">
    <location>
        <begin position="299"/>
        <end position="522"/>
    </location>
</feature>
<organism evidence="7 8">
    <name type="scientific">Monosiga brevicollis</name>
    <name type="common">Choanoflagellate</name>
    <dbReference type="NCBI Taxonomy" id="81824"/>
    <lineage>
        <taxon>Eukaryota</taxon>
        <taxon>Choanoflagellata</taxon>
        <taxon>Craspedida</taxon>
        <taxon>Salpingoecidae</taxon>
        <taxon>Monosiga</taxon>
    </lineage>
</organism>
<comment type="similarity">
    <text evidence="1 4">Belongs to the EXO70 family.</text>
</comment>
<dbReference type="STRING" id="81824.A9VCJ3"/>
<dbReference type="RefSeq" id="XP_001750409.1">
    <property type="nucleotide sequence ID" value="XM_001750357.1"/>
</dbReference>
<dbReference type="GO" id="GO:0015031">
    <property type="term" value="P:protein transport"/>
    <property type="evidence" value="ECO:0007669"/>
    <property type="project" value="UniProtKB-KW"/>
</dbReference>
<dbReference type="InterPro" id="IPR016159">
    <property type="entry name" value="Cullin_repeat-like_dom_sf"/>
</dbReference>
<protein>
    <recommendedName>
        <fullName evidence="4">Exocyst subunit Exo70 family protein</fullName>
    </recommendedName>
</protein>
<dbReference type="KEGG" id="mbr:MONBRDRAFT_34559"/>
<dbReference type="OMA" id="SNTIWFL"/>
<reference evidence="7 8" key="1">
    <citation type="journal article" date="2008" name="Nature">
        <title>The genome of the choanoflagellate Monosiga brevicollis and the origin of metazoans.</title>
        <authorList>
            <consortium name="JGI Sequencing"/>
            <person name="King N."/>
            <person name="Westbrook M.J."/>
            <person name="Young S.L."/>
            <person name="Kuo A."/>
            <person name="Abedin M."/>
            <person name="Chapman J."/>
            <person name="Fairclough S."/>
            <person name="Hellsten U."/>
            <person name="Isogai Y."/>
            <person name="Letunic I."/>
            <person name="Marr M."/>
            <person name="Pincus D."/>
            <person name="Putnam N."/>
            <person name="Rokas A."/>
            <person name="Wright K.J."/>
            <person name="Zuzow R."/>
            <person name="Dirks W."/>
            <person name="Good M."/>
            <person name="Goodstein D."/>
            <person name="Lemons D."/>
            <person name="Li W."/>
            <person name="Lyons J.B."/>
            <person name="Morris A."/>
            <person name="Nichols S."/>
            <person name="Richter D.J."/>
            <person name="Salamov A."/>
            <person name="Bork P."/>
            <person name="Lim W.A."/>
            <person name="Manning G."/>
            <person name="Miller W.T."/>
            <person name="McGinnis W."/>
            <person name="Shapiro H."/>
            <person name="Tjian R."/>
            <person name="Grigoriev I.V."/>
            <person name="Rokhsar D."/>
        </authorList>
    </citation>
    <scope>NUCLEOTIDE SEQUENCE [LARGE SCALE GENOMIC DNA]</scope>
    <source>
        <strain evidence="8">MX1 / ATCC 50154</strain>
    </source>
</reference>
<dbReference type="GeneID" id="5895711"/>
<name>A9VCJ3_MONBE</name>
<evidence type="ECO:0000256" key="2">
    <source>
        <dbReference type="ARBA" id="ARBA00022448"/>
    </source>
</evidence>
<sequence length="526" mass="59408">MAAPPRSLSAITALKQRCEDRLKHDEAKVKFLQDSVDTTSKTVDSMVGSARASQRLRSRDNLKKLLDLAKHVETYYGASIKLAPILEPGPAYNLEGYLAALKQLEEANLYFQRNNPRHPDVAHIQTLRRRAHQMMEKEFTTLVERFSVAADRDAVVMALEEQERDLERHGRLGEAPLALESDTVETLAGLVGWLEQTDEHAQCVKQYVKQRSRCMNDLMATARDESPLITPQSSLPRARSQINSKTPTRGFLRRPSEVRARRNTEASVLGRSHDSAAINYVQGTDPVLQHIRAFLAGARQELTLVQNIFSEDLQAAILHDVVLPAMEALRTSVRTMLDNSNRHLTEHSFFNLLNIYDVVTELHRKEPCFAAVLRYTEDGMFQAYMGMMLSVAEFGRRVTLEFQDMINTDASKKLPLDATVNELTAQALKFVNHAIDYREAVATVLRPDLAATRGELNWLKGEDANNMFCDWLRPVISTLTSNLLRKSRGYEDESVAAVFLLNNYSYIVRSLDSERFRDVMGQAASA</sequence>
<evidence type="ECO:0000313" key="7">
    <source>
        <dbReference type="EMBL" id="EDQ84759.1"/>
    </source>
</evidence>
<comment type="function">
    <text evidence="4">Component of the exocyst complex.</text>
</comment>
<dbReference type="Pfam" id="PF20669">
    <property type="entry name" value="Exo70_N"/>
    <property type="match status" value="1"/>
</dbReference>
<dbReference type="FunCoup" id="A9VCJ3">
    <property type="interactions" value="1177"/>
</dbReference>
<dbReference type="GO" id="GO:0006887">
    <property type="term" value="P:exocytosis"/>
    <property type="evidence" value="ECO:0000318"/>
    <property type="project" value="GO_Central"/>
</dbReference>
<feature type="compositionally biased region" description="Polar residues" evidence="5">
    <location>
        <begin position="229"/>
        <end position="247"/>
    </location>
</feature>
<dbReference type="InterPro" id="IPR004140">
    <property type="entry name" value="Exo70"/>
</dbReference>
<dbReference type="GO" id="GO:0000145">
    <property type="term" value="C:exocyst"/>
    <property type="evidence" value="ECO:0000318"/>
    <property type="project" value="GO_Central"/>
</dbReference>
<keyword evidence="4" id="KW-0653">Protein transport</keyword>
<dbReference type="AlphaFoldDB" id="A9VCJ3"/>
<dbReference type="EMBL" id="CH991581">
    <property type="protein sequence ID" value="EDQ84759.1"/>
    <property type="molecule type" value="Genomic_DNA"/>
</dbReference>
<dbReference type="SUPFAM" id="SSF74788">
    <property type="entry name" value="Cullin repeat-like"/>
    <property type="match status" value="1"/>
</dbReference>
<keyword evidence="8" id="KW-1185">Reference proteome</keyword>
<gene>
    <name evidence="7" type="ORF">MONBRDRAFT_34559</name>
</gene>
<evidence type="ECO:0000256" key="1">
    <source>
        <dbReference type="ARBA" id="ARBA00006756"/>
    </source>
</evidence>
<keyword evidence="2 4" id="KW-0813">Transport</keyword>
<dbReference type="GO" id="GO:0005546">
    <property type="term" value="F:phosphatidylinositol-4,5-bisphosphate binding"/>
    <property type="evidence" value="ECO:0007669"/>
    <property type="project" value="InterPro"/>
</dbReference>
<evidence type="ECO:0000259" key="6">
    <source>
        <dbReference type="Pfam" id="PF03081"/>
    </source>
</evidence>
<feature type="non-terminal residue" evidence="7">
    <location>
        <position position="526"/>
    </location>
</feature>
<evidence type="ECO:0000256" key="3">
    <source>
        <dbReference type="ARBA" id="ARBA00022483"/>
    </source>
</evidence>
<keyword evidence="3 4" id="KW-0268">Exocytosis</keyword>
<dbReference type="Pfam" id="PF03081">
    <property type="entry name" value="Exo70_C"/>
    <property type="match status" value="1"/>
</dbReference>
<evidence type="ECO:0000256" key="5">
    <source>
        <dbReference type="SAM" id="MobiDB-lite"/>
    </source>
</evidence>
<evidence type="ECO:0000313" key="8">
    <source>
        <dbReference type="Proteomes" id="UP000001357"/>
    </source>
</evidence>
<dbReference type="InterPro" id="IPR046364">
    <property type="entry name" value="Exo70_C"/>
</dbReference>
<dbReference type="InParanoid" id="A9VCJ3"/>
<dbReference type="Proteomes" id="UP000001357">
    <property type="component" value="Unassembled WGS sequence"/>
</dbReference>
<feature type="region of interest" description="Disordered" evidence="5">
    <location>
        <begin position="228"/>
        <end position="249"/>
    </location>
</feature>
<proteinExistence type="inferred from homology"/>
<accession>A9VCJ3</accession>
<dbReference type="eggNOG" id="KOG2344">
    <property type="taxonomic scope" value="Eukaryota"/>
</dbReference>
<dbReference type="PANTHER" id="PTHR12542">
    <property type="entry name" value="EXOCYST COMPLEX PROTEIN EXO70"/>
    <property type="match status" value="1"/>
</dbReference>
<dbReference type="Gene3D" id="1.20.1280.170">
    <property type="entry name" value="Exocyst complex component Exo70"/>
    <property type="match status" value="1"/>
</dbReference>